<evidence type="ECO:0000256" key="6">
    <source>
        <dbReference type="ARBA" id="ARBA00023235"/>
    </source>
</evidence>
<evidence type="ECO:0000313" key="12">
    <source>
        <dbReference type="Proteomes" id="UP000321225"/>
    </source>
</evidence>
<evidence type="ECO:0000256" key="4">
    <source>
        <dbReference type="ARBA" id="ARBA00022723"/>
    </source>
</evidence>
<keyword evidence="5" id="KW-0460">Magnesium</keyword>
<dbReference type="Gene3D" id="1.10.150.240">
    <property type="entry name" value="Putative phosphatase, domain 2"/>
    <property type="match status" value="1"/>
</dbReference>
<comment type="cofactor">
    <cofactor evidence="1">
        <name>Mg(2+)</name>
        <dbReference type="ChEBI" id="CHEBI:18420"/>
    </cofactor>
</comment>
<reference evidence="11 12" key="1">
    <citation type="submission" date="2019-07" db="EMBL/GenBank/DDBJ databases">
        <title>Whole genome shotgun sequence of Microbacterium aerolatum NBRC 103071.</title>
        <authorList>
            <person name="Hosoyama A."/>
            <person name="Uohara A."/>
            <person name="Ohji S."/>
            <person name="Ichikawa N."/>
        </authorList>
    </citation>
    <scope>NUCLEOTIDE SEQUENCE [LARGE SCALE GENOMIC DNA]</scope>
    <source>
        <strain evidence="11 12">NBRC 103071</strain>
    </source>
</reference>
<evidence type="ECO:0000256" key="9">
    <source>
        <dbReference type="ARBA" id="ARBA00044968"/>
    </source>
</evidence>
<dbReference type="EMBL" id="BJUW01000017">
    <property type="protein sequence ID" value="GEK87677.1"/>
    <property type="molecule type" value="Genomic_DNA"/>
</dbReference>
<sequence length="253" mass="26663">MPNSVPDLRRAEGVLFDLDGVLTPTAEVHMRAWQAVFDGVFAQWGITPPYTDADYYAYVDGKKRYDGVASLLHSRNVEIPWGQVDDPPEKDTICGIGNRKNAAFATALRREGIGPFPGSLALIRQLRDEGIPQGVVSSSKNAEEVLETAGIRDFFTVVIDGRVAERDGLASKPAPDMFRAGAVALGVNPGESVAVEDALSGVESAVAAGFSTVVGVDRGAGAGALHEAGATCIVDDLARLLLDPSPGDTLETE</sequence>
<dbReference type="SFLD" id="SFLDS00003">
    <property type="entry name" value="Haloacid_Dehalogenase"/>
    <property type="match status" value="1"/>
</dbReference>
<evidence type="ECO:0000256" key="10">
    <source>
        <dbReference type="ARBA" id="ARBA00044991"/>
    </source>
</evidence>
<dbReference type="InterPro" id="IPR006439">
    <property type="entry name" value="HAD-SF_hydro_IA"/>
</dbReference>
<evidence type="ECO:0000256" key="5">
    <source>
        <dbReference type="ARBA" id="ARBA00022842"/>
    </source>
</evidence>
<evidence type="ECO:0000256" key="1">
    <source>
        <dbReference type="ARBA" id="ARBA00001946"/>
    </source>
</evidence>
<dbReference type="InterPro" id="IPR010976">
    <property type="entry name" value="B-phosphoglucomutase_hydrolase"/>
</dbReference>
<evidence type="ECO:0000256" key="8">
    <source>
        <dbReference type="ARBA" id="ARBA00044926"/>
    </source>
</evidence>
<protein>
    <recommendedName>
        <fullName evidence="10">Beta-phosphoglucomutase</fullName>
        <ecNumber evidence="9">5.4.2.6</ecNumber>
    </recommendedName>
</protein>
<dbReference type="EC" id="5.4.2.6" evidence="9"/>
<dbReference type="PANTHER" id="PTHR46193:SF18">
    <property type="entry name" value="HEXITOL PHOSPHATASE B"/>
    <property type="match status" value="1"/>
</dbReference>
<comment type="similarity">
    <text evidence="2">Belongs to the HAD-like hydrolase superfamily. CbbY/CbbZ/Gph/YieH family.</text>
</comment>
<accession>A0A511APR4</accession>
<dbReference type="GO" id="GO:0046872">
    <property type="term" value="F:metal ion binding"/>
    <property type="evidence" value="ECO:0007669"/>
    <property type="project" value="UniProtKB-KW"/>
</dbReference>
<comment type="catalytic activity">
    <reaction evidence="8">
        <text>beta-D-glucose 1-phosphate = beta-D-glucose 6-phosphate</text>
        <dbReference type="Rhea" id="RHEA:20113"/>
        <dbReference type="ChEBI" id="CHEBI:57684"/>
        <dbReference type="ChEBI" id="CHEBI:58247"/>
        <dbReference type="EC" id="5.4.2.6"/>
    </reaction>
</comment>
<name>A0A511APR4_9MICO</name>
<dbReference type="SUPFAM" id="SSF56784">
    <property type="entry name" value="HAD-like"/>
    <property type="match status" value="1"/>
</dbReference>
<evidence type="ECO:0000256" key="7">
    <source>
        <dbReference type="ARBA" id="ARBA00023277"/>
    </source>
</evidence>
<dbReference type="AlphaFoldDB" id="A0A511APR4"/>
<dbReference type="GO" id="GO:0008801">
    <property type="term" value="F:beta-phosphoglucomutase activity"/>
    <property type="evidence" value="ECO:0007669"/>
    <property type="project" value="UniProtKB-EC"/>
</dbReference>
<organism evidence="11 12">
    <name type="scientific">Microbacterium aerolatum</name>
    <dbReference type="NCBI Taxonomy" id="153731"/>
    <lineage>
        <taxon>Bacteria</taxon>
        <taxon>Bacillati</taxon>
        <taxon>Actinomycetota</taxon>
        <taxon>Actinomycetes</taxon>
        <taxon>Micrococcales</taxon>
        <taxon>Microbacteriaceae</taxon>
        <taxon>Microbacterium</taxon>
    </lineage>
</organism>
<dbReference type="InterPro" id="IPR023214">
    <property type="entry name" value="HAD_sf"/>
</dbReference>
<keyword evidence="6" id="KW-0413">Isomerase</keyword>
<dbReference type="NCBIfam" id="TIGR01509">
    <property type="entry name" value="HAD-SF-IA-v3"/>
    <property type="match status" value="1"/>
</dbReference>
<evidence type="ECO:0000313" key="11">
    <source>
        <dbReference type="EMBL" id="GEK87677.1"/>
    </source>
</evidence>
<dbReference type="NCBIfam" id="TIGR02009">
    <property type="entry name" value="PGMB-YQAB-SF"/>
    <property type="match status" value="1"/>
</dbReference>
<keyword evidence="12" id="KW-1185">Reference proteome</keyword>
<dbReference type="PANTHER" id="PTHR46193">
    <property type="entry name" value="6-PHOSPHOGLUCONATE PHOSPHATASE"/>
    <property type="match status" value="1"/>
</dbReference>
<keyword evidence="3" id="KW-0597">Phosphoprotein</keyword>
<dbReference type="InterPro" id="IPR023198">
    <property type="entry name" value="PGP-like_dom2"/>
</dbReference>
<dbReference type="Proteomes" id="UP000321225">
    <property type="component" value="Unassembled WGS sequence"/>
</dbReference>
<dbReference type="InterPro" id="IPR051600">
    <property type="entry name" value="Beta-PGM-like"/>
</dbReference>
<dbReference type="RefSeq" id="WP_147040524.1">
    <property type="nucleotide sequence ID" value="NZ_BJUW01000017.1"/>
</dbReference>
<dbReference type="OrthoDB" id="9797743at2"/>
<dbReference type="SFLD" id="SFLDG01129">
    <property type="entry name" value="C1.5:_HAD__Beta-PGM__Phosphata"/>
    <property type="match status" value="1"/>
</dbReference>
<proteinExistence type="inferred from homology"/>
<comment type="caution">
    <text evidence="11">The sequence shown here is derived from an EMBL/GenBank/DDBJ whole genome shotgun (WGS) entry which is preliminary data.</text>
</comment>
<keyword evidence="7" id="KW-0119">Carbohydrate metabolism</keyword>
<evidence type="ECO:0000256" key="2">
    <source>
        <dbReference type="ARBA" id="ARBA00006171"/>
    </source>
</evidence>
<keyword evidence="4" id="KW-0479">Metal-binding</keyword>
<dbReference type="Gene3D" id="3.40.50.1000">
    <property type="entry name" value="HAD superfamily/HAD-like"/>
    <property type="match status" value="1"/>
</dbReference>
<evidence type="ECO:0000256" key="3">
    <source>
        <dbReference type="ARBA" id="ARBA00022553"/>
    </source>
</evidence>
<dbReference type="InterPro" id="IPR036412">
    <property type="entry name" value="HAD-like_sf"/>
</dbReference>
<gene>
    <name evidence="11" type="ORF">MAE01_28530</name>
</gene>
<dbReference type="Pfam" id="PF00702">
    <property type="entry name" value="Hydrolase"/>
    <property type="match status" value="1"/>
</dbReference>